<dbReference type="RefSeq" id="WP_120978048.1">
    <property type="nucleotide sequence ID" value="NZ_RBZM01000007.1"/>
</dbReference>
<protein>
    <recommendedName>
        <fullName evidence="1">Regulatory protein YycH domain-containing protein</fullName>
    </recommendedName>
</protein>
<evidence type="ECO:0000313" key="2">
    <source>
        <dbReference type="EMBL" id="RKP51350.1"/>
    </source>
</evidence>
<dbReference type="AlphaFoldDB" id="A0A494XKX3"/>
<dbReference type="Gene3D" id="3.30.310.160">
    <property type="entry name" value="YycH protein, domain 2"/>
    <property type="match status" value="1"/>
</dbReference>
<comment type="caution">
    <text evidence="2">The sequence shown here is derived from an EMBL/GenBank/DDBJ whole genome shotgun (WGS) entry which is preliminary data.</text>
</comment>
<feature type="domain" description="Regulatory protein YycH" evidence="1">
    <location>
        <begin position="4"/>
        <end position="423"/>
    </location>
</feature>
<reference evidence="2 3" key="1">
    <citation type="submission" date="2018-10" db="EMBL/GenBank/DDBJ databases">
        <title>Cohnella sp. M2MS4P-1, whole genome shotgun sequence.</title>
        <authorList>
            <person name="Tuo L."/>
        </authorList>
    </citation>
    <scope>NUCLEOTIDE SEQUENCE [LARGE SCALE GENOMIC DNA]</scope>
    <source>
        <strain evidence="2 3">M2MS4P-1</strain>
    </source>
</reference>
<dbReference type="Proteomes" id="UP000282076">
    <property type="component" value="Unassembled WGS sequence"/>
</dbReference>
<organism evidence="2 3">
    <name type="scientific">Cohnella endophytica</name>
    <dbReference type="NCBI Taxonomy" id="2419778"/>
    <lineage>
        <taxon>Bacteria</taxon>
        <taxon>Bacillati</taxon>
        <taxon>Bacillota</taxon>
        <taxon>Bacilli</taxon>
        <taxon>Bacillales</taxon>
        <taxon>Paenibacillaceae</taxon>
        <taxon>Cohnella</taxon>
    </lineage>
</organism>
<evidence type="ECO:0000259" key="1">
    <source>
        <dbReference type="Pfam" id="PF07435"/>
    </source>
</evidence>
<sequence length="447" mass="50669">MIEKGKSALLFLLVVASLVQSYFLAYSTPYMEAKVKTDLNYVKTEPLGDERAISDLIFPEQLIIHRGYDKHTVFYPSTRTYYNLILEKLKLREFKGLQRDQVDAVDWDQVRREDQGVELRFGRAIPFELLQKVFKIDRDFLFFGDSIDRIWIYTSKGRDEVRTFFFSSDGRYVYESTRADLTIGDVEGYVGFGQYWDSYTTVDGNVYVPEKPYTKLLEMEVPFTKYTTNQIQESLFFDPGSTKTLQDQDNSAGPKLYTDSKKGLKIEQNGVWMSYTDPVARTEGDDNLVDNVLAAVSFVNQHGGWNDKYLLVKDSDSGSGGSTIRFQQYYMDVPIVSGSVMNFGFMQLTLEQGGVSSYNRSLAVLGADVKNKYVRQLPGGDQLRTILHDVSKSGKTVEALFPAVRPVLKKDSVVLRPVWAARLKSGEVIIVADSSPITSNESLNNSK</sequence>
<dbReference type="EMBL" id="RBZM01000007">
    <property type="protein sequence ID" value="RKP51350.1"/>
    <property type="molecule type" value="Genomic_DNA"/>
</dbReference>
<dbReference type="OrthoDB" id="2382185at2"/>
<dbReference type="Pfam" id="PF07435">
    <property type="entry name" value="YycH"/>
    <property type="match status" value="1"/>
</dbReference>
<keyword evidence="3" id="KW-1185">Reference proteome</keyword>
<dbReference type="CDD" id="cd15787">
    <property type="entry name" value="YycH_N"/>
    <property type="match status" value="1"/>
</dbReference>
<gene>
    <name evidence="2" type="ORF">D7Z26_16250</name>
</gene>
<dbReference type="InterPro" id="IPR042274">
    <property type="entry name" value="YycH/YycI_2"/>
</dbReference>
<accession>A0A494XKX3</accession>
<dbReference type="InterPro" id="IPR009996">
    <property type="entry name" value="YycH"/>
</dbReference>
<name>A0A494XKX3_9BACL</name>
<evidence type="ECO:0000313" key="3">
    <source>
        <dbReference type="Proteomes" id="UP000282076"/>
    </source>
</evidence>
<proteinExistence type="predicted"/>